<evidence type="ECO:0000256" key="2">
    <source>
        <dbReference type="ARBA" id="ARBA00023186"/>
    </source>
</evidence>
<evidence type="ECO:0000256" key="4">
    <source>
        <dbReference type="ARBA" id="ARBA00073031"/>
    </source>
</evidence>
<dbReference type="GO" id="GO:0044183">
    <property type="term" value="F:protein folding chaperone"/>
    <property type="evidence" value="ECO:0007669"/>
    <property type="project" value="InterPro"/>
</dbReference>
<dbReference type="SUPFAM" id="SSF50129">
    <property type="entry name" value="GroES-like"/>
    <property type="match status" value="1"/>
</dbReference>
<evidence type="ECO:0000256" key="6">
    <source>
        <dbReference type="RuleBase" id="RU003479"/>
    </source>
</evidence>
<keyword evidence="8" id="KW-1185">Reference proteome</keyword>
<dbReference type="OrthoDB" id="184876at2759"/>
<sequence length="100" mass="11018">MFSQFRKFTPLLNRVVIKRLDAPKKSAGGILLPESAEKDLQVGEVVSAGPGTHDDYGNFQEIGVKAGQKVLLPAYGGQAFEFQDQKYTIYKDSEILAVLE</sequence>
<comment type="similarity">
    <text evidence="1 6">Belongs to the GroES chaperonin family.</text>
</comment>
<dbReference type="InterPro" id="IPR011032">
    <property type="entry name" value="GroES-like_sf"/>
</dbReference>
<accession>A0A1R2BQQ2</accession>
<dbReference type="GO" id="GO:0046872">
    <property type="term" value="F:metal ion binding"/>
    <property type="evidence" value="ECO:0007669"/>
    <property type="project" value="TreeGrafter"/>
</dbReference>
<dbReference type="SMART" id="SM00883">
    <property type="entry name" value="Cpn10"/>
    <property type="match status" value="1"/>
</dbReference>
<evidence type="ECO:0000313" key="8">
    <source>
        <dbReference type="Proteomes" id="UP000187209"/>
    </source>
</evidence>
<proteinExistence type="inferred from homology"/>
<dbReference type="PROSITE" id="PS00681">
    <property type="entry name" value="CHAPERONINS_CPN10"/>
    <property type="match status" value="1"/>
</dbReference>
<dbReference type="HAMAP" id="MF_00580">
    <property type="entry name" value="CH10"/>
    <property type="match status" value="1"/>
</dbReference>
<dbReference type="GO" id="GO:0051087">
    <property type="term" value="F:protein-folding chaperone binding"/>
    <property type="evidence" value="ECO:0007669"/>
    <property type="project" value="TreeGrafter"/>
</dbReference>
<dbReference type="AlphaFoldDB" id="A0A1R2BQQ2"/>
<dbReference type="InterPro" id="IPR037124">
    <property type="entry name" value="Chaperonin_GroES_sf"/>
</dbReference>
<dbReference type="EMBL" id="MPUH01000489">
    <property type="protein sequence ID" value="OMJ79081.1"/>
    <property type="molecule type" value="Genomic_DNA"/>
</dbReference>
<keyword evidence="2 6" id="KW-0143">Chaperone</keyword>
<dbReference type="PANTHER" id="PTHR10772">
    <property type="entry name" value="10 KDA HEAT SHOCK PROTEIN"/>
    <property type="match status" value="1"/>
</dbReference>
<dbReference type="GO" id="GO:0005739">
    <property type="term" value="C:mitochondrion"/>
    <property type="evidence" value="ECO:0007669"/>
    <property type="project" value="TreeGrafter"/>
</dbReference>
<evidence type="ECO:0000313" key="7">
    <source>
        <dbReference type="EMBL" id="OMJ79081.1"/>
    </source>
</evidence>
<dbReference type="CDD" id="cd00320">
    <property type="entry name" value="cpn10"/>
    <property type="match status" value="1"/>
</dbReference>
<dbReference type="GO" id="GO:0051082">
    <property type="term" value="F:unfolded protein binding"/>
    <property type="evidence" value="ECO:0007669"/>
    <property type="project" value="TreeGrafter"/>
</dbReference>
<protein>
    <recommendedName>
        <fullName evidence="4">20 kDa chaperonin, chloroplastic</fullName>
    </recommendedName>
    <alternativeName>
        <fullName evidence="3">Chaperonin 10</fullName>
    </alternativeName>
    <alternativeName>
        <fullName evidence="5">Protein Cpn21</fullName>
    </alternativeName>
</protein>
<dbReference type="PRINTS" id="PR00297">
    <property type="entry name" value="CHAPERONIN10"/>
</dbReference>
<dbReference type="InterPro" id="IPR020818">
    <property type="entry name" value="Chaperonin_GroES"/>
</dbReference>
<comment type="caution">
    <text evidence="7">The sequence shown here is derived from an EMBL/GenBank/DDBJ whole genome shotgun (WGS) entry which is preliminary data.</text>
</comment>
<name>A0A1R2BQQ2_9CILI</name>
<dbReference type="Proteomes" id="UP000187209">
    <property type="component" value="Unassembled WGS sequence"/>
</dbReference>
<dbReference type="PANTHER" id="PTHR10772:SF0">
    <property type="entry name" value="10 KDA HEAT SHOCK PROTEIN, MITOCHONDRIAL"/>
    <property type="match status" value="1"/>
</dbReference>
<gene>
    <name evidence="7" type="ORF">SteCoe_20988</name>
</gene>
<dbReference type="GO" id="GO:0005524">
    <property type="term" value="F:ATP binding"/>
    <property type="evidence" value="ECO:0007669"/>
    <property type="project" value="InterPro"/>
</dbReference>
<reference evidence="7 8" key="1">
    <citation type="submission" date="2016-11" db="EMBL/GenBank/DDBJ databases">
        <title>The macronuclear genome of Stentor coeruleus: a giant cell with tiny introns.</title>
        <authorList>
            <person name="Slabodnick M."/>
            <person name="Ruby J.G."/>
            <person name="Reiff S.B."/>
            <person name="Swart E.C."/>
            <person name="Gosai S."/>
            <person name="Prabakaran S."/>
            <person name="Witkowska E."/>
            <person name="Larue G.E."/>
            <person name="Fisher S."/>
            <person name="Freeman R.M."/>
            <person name="Gunawardena J."/>
            <person name="Chu W."/>
            <person name="Stover N.A."/>
            <person name="Gregory B.D."/>
            <person name="Nowacki M."/>
            <person name="Derisi J."/>
            <person name="Roy S.W."/>
            <person name="Marshall W.F."/>
            <person name="Sood P."/>
        </authorList>
    </citation>
    <scope>NUCLEOTIDE SEQUENCE [LARGE SCALE GENOMIC DNA]</scope>
    <source>
        <strain evidence="7">WM001</strain>
    </source>
</reference>
<evidence type="ECO:0000256" key="3">
    <source>
        <dbReference type="ARBA" id="ARBA00031971"/>
    </source>
</evidence>
<evidence type="ECO:0000256" key="5">
    <source>
        <dbReference type="ARBA" id="ARBA00079398"/>
    </source>
</evidence>
<dbReference type="Gene3D" id="2.30.33.40">
    <property type="entry name" value="GroES chaperonin"/>
    <property type="match status" value="1"/>
</dbReference>
<dbReference type="Pfam" id="PF00166">
    <property type="entry name" value="Cpn10"/>
    <property type="match status" value="1"/>
</dbReference>
<dbReference type="FunFam" id="2.30.33.40:FF:000001">
    <property type="entry name" value="10 kDa chaperonin"/>
    <property type="match status" value="1"/>
</dbReference>
<dbReference type="InterPro" id="IPR018369">
    <property type="entry name" value="Chaprnonin_Cpn10_CS"/>
</dbReference>
<evidence type="ECO:0000256" key="1">
    <source>
        <dbReference type="ARBA" id="ARBA00006975"/>
    </source>
</evidence>
<organism evidence="7 8">
    <name type="scientific">Stentor coeruleus</name>
    <dbReference type="NCBI Taxonomy" id="5963"/>
    <lineage>
        <taxon>Eukaryota</taxon>
        <taxon>Sar</taxon>
        <taxon>Alveolata</taxon>
        <taxon>Ciliophora</taxon>
        <taxon>Postciliodesmatophora</taxon>
        <taxon>Heterotrichea</taxon>
        <taxon>Heterotrichida</taxon>
        <taxon>Stentoridae</taxon>
        <taxon>Stentor</taxon>
    </lineage>
</organism>